<dbReference type="AlphaFoldDB" id="A0A914ZZA9"/>
<protein>
    <submittedName>
        <fullName evidence="3 4">Uncharacterized protein</fullName>
    </submittedName>
</protein>
<organism evidence="2 4">
    <name type="scientific">Parascaris univalens</name>
    <name type="common">Nematode worm</name>
    <dbReference type="NCBI Taxonomy" id="6257"/>
    <lineage>
        <taxon>Eukaryota</taxon>
        <taxon>Metazoa</taxon>
        <taxon>Ecdysozoa</taxon>
        <taxon>Nematoda</taxon>
        <taxon>Chromadorea</taxon>
        <taxon>Rhabditida</taxon>
        <taxon>Spirurina</taxon>
        <taxon>Ascaridomorpha</taxon>
        <taxon>Ascaridoidea</taxon>
        <taxon>Ascarididae</taxon>
        <taxon>Parascaris</taxon>
    </lineage>
</organism>
<feature type="region of interest" description="Disordered" evidence="1">
    <location>
        <begin position="121"/>
        <end position="184"/>
    </location>
</feature>
<sequence length="184" mass="20316">MFAPLKSVLQGSESAIHSSTFEFHLFAVLMLKFALNNGILKGFACELSRKFFEASQVGKGAGSYFTFRKVLHRSWETDSLARADFVTLPSVMPLPQSSSPFSGSNDDIFAFVAPRKVASRTREQVAEEQANSDKTVTVEREKRTYGEQHSKDITGVENQSETAPQPRPLAADAKIMPSVIQPTK</sequence>
<evidence type="ECO:0000313" key="2">
    <source>
        <dbReference type="Proteomes" id="UP000887569"/>
    </source>
</evidence>
<accession>A0A914ZZA9</accession>
<evidence type="ECO:0000313" key="3">
    <source>
        <dbReference type="WBParaSite" id="PgE008_g006_t01"/>
    </source>
</evidence>
<keyword evidence="2" id="KW-1185">Reference proteome</keyword>
<dbReference type="WBParaSite" id="PgE014_g006_t01">
    <property type="protein sequence ID" value="PgE014_g006_t01"/>
    <property type="gene ID" value="PgE014_g006"/>
</dbReference>
<evidence type="ECO:0000256" key="1">
    <source>
        <dbReference type="SAM" id="MobiDB-lite"/>
    </source>
</evidence>
<dbReference type="Proteomes" id="UP000887569">
    <property type="component" value="Unplaced"/>
</dbReference>
<dbReference type="WBParaSite" id="PgE008_g006_t01">
    <property type="protein sequence ID" value="PgE008_g006_t01"/>
    <property type="gene ID" value="PgE008_g006"/>
</dbReference>
<reference evidence="3 4" key="1">
    <citation type="submission" date="2022-11" db="UniProtKB">
        <authorList>
            <consortium name="WormBaseParasite"/>
        </authorList>
    </citation>
    <scope>IDENTIFICATION</scope>
</reference>
<evidence type="ECO:0000313" key="4">
    <source>
        <dbReference type="WBParaSite" id="PgE014_g006_t01"/>
    </source>
</evidence>
<proteinExistence type="predicted"/>
<name>A0A914ZZA9_PARUN</name>
<feature type="compositionally biased region" description="Basic and acidic residues" evidence="1">
    <location>
        <begin position="136"/>
        <end position="154"/>
    </location>
</feature>